<dbReference type="PANTHER" id="PTHR30093:SF44">
    <property type="entry name" value="TYPE II SECRETION SYSTEM CORE PROTEIN G"/>
    <property type="match status" value="1"/>
</dbReference>
<keyword evidence="5 6" id="KW-0472">Membrane</keyword>
<protein>
    <recommendedName>
        <fullName evidence="9">Type II secretion system protein GspG C-terminal domain-containing protein</fullName>
    </recommendedName>
</protein>
<evidence type="ECO:0008006" key="9">
    <source>
        <dbReference type="Google" id="ProtNLM"/>
    </source>
</evidence>
<evidence type="ECO:0000313" key="7">
    <source>
        <dbReference type="EMBL" id="PIS16265.1"/>
    </source>
</evidence>
<dbReference type="Pfam" id="PF07963">
    <property type="entry name" value="N_methyl"/>
    <property type="match status" value="1"/>
</dbReference>
<evidence type="ECO:0000256" key="1">
    <source>
        <dbReference type="ARBA" id="ARBA00004167"/>
    </source>
</evidence>
<dbReference type="InterPro" id="IPR045584">
    <property type="entry name" value="Pilin-like"/>
</dbReference>
<dbReference type="GO" id="GO:0016020">
    <property type="term" value="C:membrane"/>
    <property type="evidence" value="ECO:0007669"/>
    <property type="project" value="UniProtKB-SubCell"/>
</dbReference>
<evidence type="ECO:0000256" key="4">
    <source>
        <dbReference type="ARBA" id="ARBA00022989"/>
    </source>
</evidence>
<dbReference type="AlphaFoldDB" id="A0A2H0WUH0"/>
<accession>A0A2H0WUH0</accession>
<comment type="caution">
    <text evidence="7">The sequence shown here is derived from an EMBL/GenBank/DDBJ whole genome shotgun (WGS) entry which is preliminary data.</text>
</comment>
<gene>
    <name evidence="7" type="ORF">COT61_04840</name>
</gene>
<dbReference type="SUPFAM" id="SSF54523">
    <property type="entry name" value="Pili subunits"/>
    <property type="match status" value="1"/>
</dbReference>
<sequence length="192" mass="20412">MCLYKIISNFKKSGFTLIELLVVIAIIGLLASIVLVSLNSARAKARDAKRIADIRQIQAALEMYYDQNGTYPISGNCGATSPNGGWCNSVQSLSGGHWIRNGASNLGAYLSNDPIDPKQGSSPNWTPGGGGTYFYYANGYGGAGQWYMIVFGLENTAHAFQSQDGVTACDGTYFHYGNGTNGIITIGANCAK</sequence>
<dbReference type="InterPro" id="IPR012902">
    <property type="entry name" value="N_methyl_site"/>
</dbReference>
<evidence type="ECO:0000256" key="5">
    <source>
        <dbReference type="ARBA" id="ARBA00023136"/>
    </source>
</evidence>
<dbReference type="Proteomes" id="UP000229080">
    <property type="component" value="Unassembled WGS sequence"/>
</dbReference>
<evidence type="ECO:0000256" key="3">
    <source>
        <dbReference type="ARBA" id="ARBA00022692"/>
    </source>
</evidence>
<dbReference type="InterPro" id="IPR000983">
    <property type="entry name" value="Bac_GSPG_pilin"/>
</dbReference>
<comment type="subcellular location">
    <subcellularLocation>
        <location evidence="1">Membrane</location>
        <topology evidence="1">Single-pass membrane protein</topology>
    </subcellularLocation>
</comment>
<keyword evidence="3 6" id="KW-0812">Transmembrane</keyword>
<dbReference type="NCBIfam" id="TIGR02532">
    <property type="entry name" value="IV_pilin_GFxxxE"/>
    <property type="match status" value="1"/>
</dbReference>
<dbReference type="EMBL" id="PEZF01000164">
    <property type="protein sequence ID" value="PIS16265.1"/>
    <property type="molecule type" value="Genomic_DNA"/>
</dbReference>
<evidence type="ECO:0000256" key="2">
    <source>
        <dbReference type="ARBA" id="ARBA00022481"/>
    </source>
</evidence>
<dbReference type="PRINTS" id="PR00813">
    <property type="entry name" value="BCTERIALGSPG"/>
</dbReference>
<dbReference type="GO" id="GO:0015628">
    <property type="term" value="P:protein secretion by the type II secretion system"/>
    <property type="evidence" value="ECO:0007669"/>
    <property type="project" value="InterPro"/>
</dbReference>
<evidence type="ECO:0000313" key="8">
    <source>
        <dbReference type="Proteomes" id="UP000229080"/>
    </source>
</evidence>
<feature type="transmembrane region" description="Helical" evidence="6">
    <location>
        <begin position="20"/>
        <end position="41"/>
    </location>
</feature>
<proteinExistence type="predicted"/>
<organism evidence="7 8">
    <name type="scientific">Candidatus Portnoybacteria bacterium CG09_land_8_20_14_0_10_44_13</name>
    <dbReference type="NCBI Taxonomy" id="1974811"/>
    <lineage>
        <taxon>Bacteria</taxon>
        <taxon>Candidatus Portnoyibacteriota</taxon>
    </lineage>
</organism>
<keyword evidence="4 6" id="KW-1133">Transmembrane helix</keyword>
<dbReference type="PROSITE" id="PS00409">
    <property type="entry name" value="PROKAR_NTER_METHYL"/>
    <property type="match status" value="1"/>
</dbReference>
<reference evidence="8" key="1">
    <citation type="submission" date="2017-09" db="EMBL/GenBank/DDBJ databases">
        <title>Depth-based differentiation of microbial function through sediment-hosted aquifers and enrichment of novel symbionts in the deep terrestrial subsurface.</title>
        <authorList>
            <person name="Probst A.J."/>
            <person name="Ladd B."/>
            <person name="Jarett J.K."/>
            <person name="Geller-Mcgrath D.E."/>
            <person name="Sieber C.M.K."/>
            <person name="Emerson J.B."/>
            <person name="Anantharaman K."/>
            <person name="Thomas B.C."/>
            <person name="Malmstrom R."/>
            <person name="Stieglmeier M."/>
            <person name="Klingl A."/>
            <person name="Woyke T."/>
            <person name="Ryan C.M."/>
            <person name="Banfield J.F."/>
        </authorList>
    </citation>
    <scope>NUCLEOTIDE SEQUENCE [LARGE SCALE GENOMIC DNA]</scope>
</reference>
<dbReference type="GO" id="GO:0015627">
    <property type="term" value="C:type II protein secretion system complex"/>
    <property type="evidence" value="ECO:0007669"/>
    <property type="project" value="InterPro"/>
</dbReference>
<keyword evidence="2" id="KW-0488">Methylation</keyword>
<dbReference type="PANTHER" id="PTHR30093">
    <property type="entry name" value="GENERAL SECRETION PATHWAY PROTEIN G"/>
    <property type="match status" value="1"/>
</dbReference>
<evidence type="ECO:0000256" key="6">
    <source>
        <dbReference type="SAM" id="Phobius"/>
    </source>
</evidence>
<name>A0A2H0WUH0_9BACT</name>
<dbReference type="Gene3D" id="3.30.700.10">
    <property type="entry name" value="Glycoprotein, Type 4 Pilin"/>
    <property type="match status" value="1"/>
</dbReference>